<comment type="caution">
    <text evidence="1">The sequence shown here is derived from an EMBL/GenBank/DDBJ whole genome shotgun (WGS) entry which is preliminary data.</text>
</comment>
<keyword evidence="2" id="KW-1185">Reference proteome</keyword>
<proteinExistence type="predicted"/>
<evidence type="ECO:0000313" key="1">
    <source>
        <dbReference type="EMBL" id="KAB1865078.1"/>
    </source>
</evidence>
<organism evidence="1 2">
    <name type="scientific">Microbacterium algeriense</name>
    <dbReference type="NCBI Taxonomy" id="2615184"/>
    <lineage>
        <taxon>Bacteria</taxon>
        <taxon>Bacillati</taxon>
        <taxon>Actinomycetota</taxon>
        <taxon>Actinomycetes</taxon>
        <taxon>Micrococcales</taxon>
        <taxon>Microbacteriaceae</taxon>
        <taxon>Microbacterium</taxon>
    </lineage>
</organism>
<gene>
    <name evidence="1" type="ORF">F6A08_13595</name>
</gene>
<dbReference type="RefSeq" id="WP_151459690.1">
    <property type="nucleotide sequence ID" value="NZ_WAAO01000002.1"/>
</dbReference>
<protein>
    <submittedName>
        <fullName evidence="1">Uncharacterized protein</fullName>
    </submittedName>
</protein>
<dbReference type="Proteomes" id="UP000478836">
    <property type="component" value="Unassembled WGS sequence"/>
</dbReference>
<dbReference type="EMBL" id="WAAO01000002">
    <property type="protein sequence ID" value="KAB1865078.1"/>
    <property type="molecule type" value="Genomic_DNA"/>
</dbReference>
<accession>A0ABQ6V6T6</accession>
<evidence type="ECO:0000313" key="2">
    <source>
        <dbReference type="Proteomes" id="UP000478836"/>
    </source>
</evidence>
<sequence>MTHFWQSDAGEHIRLHRRRMASLRVTVKTEAPTKKMRRGSQEKARQALRLAFEGDTLTSYARKQTNWPKPRADIALDIFVNSGSRNGARIDSACKWLLDELTGLVYRDDKQVKLLFARIGRPLNDPESLAFWGEDALPVTKVVEPQGASISITAQPRSSVLHDLRVASNLEEAWDPHKAVYGESRRSPFYDDFERDVLLDYQTLFDPDDEEQGARFRQIANQIDYRDQARQQKHVDLVFSSLFTDLPVDRFGVWRAARSRLAHSPYIFDLGTIPERGESEEFQQRLRRILEDRKHRFPGLLPLRARSGVSMILFEKPGHSKDLDNLVRQTLPAILDVLRPPRHDHQGWLADEPDLSASQVDIPFIEIAAIAADQSDMPQGSLVLGLSGADRYSSWWSLVGDYVARSLDDAYP</sequence>
<name>A0ABQ6V6T6_9MICO</name>
<dbReference type="GeneID" id="77477499"/>
<reference evidence="2" key="1">
    <citation type="submission" date="2019-09" db="EMBL/GenBank/DDBJ databases">
        <title>Whole genome sequencing of Microbacterium maritypicum.</title>
        <authorList>
            <person name="Lenchi N."/>
        </authorList>
    </citation>
    <scope>NUCLEOTIDE SEQUENCE [LARGE SCALE GENOMIC DNA]</scope>
    <source>
        <strain evidence="2">G1</strain>
    </source>
</reference>